<feature type="compositionally biased region" description="Polar residues" evidence="1">
    <location>
        <begin position="48"/>
        <end position="142"/>
    </location>
</feature>
<dbReference type="OrthoDB" id="248320at2759"/>
<gene>
    <name evidence="2" type="ORF">CTOB1V02_LOCUS9889</name>
</gene>
<proteinExistence type="predicted"/>
<dbReference type="EMBL" id="OB664159">
    <property type="protein sequence ID" value="CAD7232048.1"/>
    <property type="molecule type" value="Genomic_DNA"/>
</dbReference>
<feature type="compositionally biased region" description="Low complexity" evidence="1">
    <location>
        <begin position="23"/>
        <end position="37"/>
    </location>
</feature>
<reference evidence="2" key="1">
    <citation type="submission" date="2020-11" db="EMBL/GenBank/DDBJ databases">
        <authorList>
            <person name="Tran Van P."/>
        </authorList>
    </citation>
    <scope>NUCLEOTIDE SEQUENCE</scope>
</reference>
<dbReference type="AlphaFoldDB" id="A0A7R8WMZ3"/>
<evidence type="ECO:0000256" key="1">
    <source>
        <dbReference type="SAM" id="MobiDB-lite"/>
    </source>
</evidence>
<organism evidence="2">
    <name type="scientific">Cyprideis torosa</name>
    <dbReference type="NCBI Taxonomy" id="163714"/>
    <lineage>
        <taxon>Eukaryota</taxon>
        <taxon>Metazoa</taxon>
        <taxon>Ecdysozoa</taxon>
        <taxon>Arthropoda</taxon>
        <taxon>Crustacea</taxon>
        <taxon>Oligostraca</taxon>
        <taxon>Ostracoda</taxon>
        <taxon>Podocopa</taxon>
        <taxon>Podocopida</taxon>
        <taxon>Cytherocopina</taxon>
        <taxon>Cytheroidea</taxon>
        <taxon>Cytherideidae</taxon>
        <taxon>Cyprideis</taxon>
    </lineage>
</organism>
<sequence length="689" mass="75314">MMTADIEDCDDLFDSGGDHLIASKRSSVSSLSPLSDSPTYANLEPYGQDSSSSVSYGHGQPQGQASTSSALYGQPQGQASTSFALYGQPQGQASTSSALYGQPQGQASTSSALYGQPQAQASTSSALYGQPQGRASTSSDSYGQPHGPHFAGQSSLPRGFGARGAKETPGFPAAPWTAQEYGMEPEIPTMKQIKMMSCEAIGNLLQEHLQFSVETIISLKDQGLDGIGLLALRDDTGAVKDLLPGQIMYQVKFRSFLRTLVSKAKTESMCSSPKRTGEFTPPRQSEVALQCPPLPARMQTKISSSTVLLNGSMRLVLLRTPKGKEIAADLQKNGKFMSKAQRTFFVKELGIELMETCSEKNKPTPDEIEKALDIVFTEFPSLAYPDPACKYAPFFDRKTHTGWLPAYIRGQRHHNPRIQTQVYNKVQKKSSTVESLEEKEKWMRLSRPSSKNSEKEHLEGLRSTFKDRRLWIQAKKPMVGEIIERYPRLGDLPDAITQEFQMISGLELPILPSQFSILFGAVATHAKQQGMSAVEQLLNSPKTEEGGEALALIEALISIVPTKQRKRKGNGSPAVVPPPIATTSFIKAFPHATAEEALSNANLSYPGILRAGARYFVAVDKLMIAVKGGTLVDALDVLIAVAHVFNVEYYYHAKFAMNFLEKFLKIPTVHYAKSAELAKDIFQIVNVKK</sequence>
<name>A0A7R8WMZ3_9CRUS</name>
<evidence type="ECO:0000313" key="2">
    <source>
        <dbReference type="EMBL" id="CAD7232048.1"/>
    </source>
</evidence>
<accession>A0A7R8WMZ3</accession>
<feature type="region of interest" description="Disordered" evidence="1">
    <location>
        <begin position="23"/>
        <end position="176"/>
    </location>
</feature>
<protein>
    <submittedName>
        <fullName evidence="2">Uncharacterized protein</fullName>
    </submittedName>
</protein>